<keyword evidence="1" id="KW-0472">Membrane</keyword>
<reference evidence="2" key="1">
    <citation type="journal article" date="2021" name="PeerJ">
        <title>Extensive microbial diversity within the chicken gut microbiome revealed by metagenomics and culture.</title>
        <authorList>
            <person name="Gilroy R."/>
            <person name="Ravi A."/>
            <person name="Getino M."/>
            <person name="Pursley I."/>
            <person name="Horton D.L."/>
            <person name="Alikhan N.F."/>
            <person name="Baker D."/>
            <person name="Gharbi K."/>
            <person name="Hall N."/>
            <person name="Watson M."/>
            <person name="Adriaenssens E.M."/>
            <person name="Foster-Nyarko E."/>
            <person name="Jarju S."/>
            <person name="Secka A."/>
            <person name="Antonio M."/>
            <person name="Oren A."/>
            <person name="Chaudhuri R.R."/>
            <person name="La Ragione R."/>
            <person name="Hildebrand F."/>
            <person name="Pallen M.J."/>
        </authorList>
    </citation>
    <scope>NUCLEOTIDE SEQUENCE</scope>
    <source>
        <strain evidence="2">ChiHjej13B12-9602</strain>
    </source>
</reference>
<dbReference type="EMBL" id="DYUZ01000023">
    <property type="protein sequence ID" value="HJG37391.1"/>
    <property type="molecule type" value="Genomic_DNA"/>
</dbReference>
<gene>
    <name evidence="2" type="ORF">K8V70_05960</name>
</gene>
<proteinExistence type="predicted"/>
<evidence type="ECO:0000256" key="1">
    <source>
        <dbReference type="SAM" id="Phobius"/>
    </source>
</evidence>
<protein>
    <submittedName>
        <fullName evidence="2">Uncharacterized protein</fullName>
    </submittedName>
</protein>
<feature type="transmembrane region" description="Helical" evidence="1">
    <location>
        <begin position="12"/>
        <end position="34"/>
    </location>
</feature>
<comment type="caution">
    <text evidence="2">The sequence shown here is derived from an EMBL/GenBank/DDBJ whole genome shotgun (WGS) entry which is preliminary data.</text>
</comment>
<dbReference type="AlphaFoldDB" id="A0A921IVQ2"/>
<dbReference type="RefSeq" id="WP_273190168.1">
    <property type="nucleotide sequence ID" value="NZ_DYUZ01000023.1"/>
</dbReference>
<accession>A0A921IVQ2</accession>
<organism evidence="2 3">
    <name type="scientific">Enorma phocaeensis</name>
    <dbReference type="NCBI Taxonomy" id="1871019"/>
    <lineage>
        <taxon>Bacteria</taxon>
        <taxon>Bacillati</taxon>
        <taxon>Actinomycetota</taxon>
        <taxon>Coriobacteriia</taxon>
        <taxon>Coriobacteriales</taxon>
        <taxon>Coriobacteriaceae</taxon>
        <taxon>Enorma</taxon>
    </lineage>
</organism>
<sequence>MRNLIEFIKLHRNVYIIAALVAVLLGFTAAYVVFTFGSTQPEAQQESTAEE</sequence>
<keyword evidence="1" id="KW-1133">Transmembrane helix</keyword>
<keyword evidence="1" id="KW-0812">Transmembrane</keyword>
<name>A0A921IVQ2_9ACTN</name>
<evidence type="ECO:0000313" key="3">
    <source>
        <dbReference type="Proteomes" id="UP000753256"/>
    </source>
</evidence>
<dbReference type="Proteomes" id="UP000753256">
    <property type="component" value="Unassembled WGS sequence"/>
</dbReference>
<evidence type="ECO:0000313" key="2">
    <source>
        <dbReference type="EMBL" id="HJG37391.1"/>
    </source>
</evidence>
<reference evidence="2" key="2">
    <citation type="submission" date="2021-09" db="EMBL/GenBank/DDBJ databases">
        <authorList>
            <person name="Gilroy R."/>
        </authorList>
    </citation>
    <scope>NUCLEOTIDE SEQUENCE</scope>
    <source>
        <strain evidence="2">ChiHjej13B12-9602</strain>
    </source>
</reference>